<dbReference type="PANTHER" id="PTHR47332:SF4">
    <property type="entry name" value="SET DOMAIN-CONTAINING PROTEIN 5"/>
    <property type="match status" value="1"/>
</dbReference>
<dbReference type="SUPFAM" id="SSF82199">
    <property type="entry name" value="SET domain"/>
    <property type="match status" value="1"/>
</dbReference>
<gene>
    <name evidence="3" type="ORF">SCHCODRAFT_107558</name>
</gene>
<dbReference type="KEGG" id="scm:SCHCO_02746123"/>
<dbReference type="Gene3D" id="2.170.270.10">
    <property type="entry name" value="SET domain"/>
    <property type="match status" value="1"/>
</dbReference>
<feature type="domain" description="SET" evidence="2">
    <location>
        <begin position="125"/>
        <end position="296"/>
    </location>
</feature>
<evidence type="ECO:0000313" key="4">
    <source>
        <dbReference type="Proteomes" id="UP000007431"/>
    </source>
</evidence>
<dbReference type="OrthoDB" id="5945798at2759"/>
<dbReference type="PANTHER" id="PTHR47332">
    <property type="entry name" value="SET DOMAIN-CONTAINING PROTEIN 5"/>
    <property type="match status" value="1"/>
</dbReference>
<feature type="compositionally biased region" description="Low complexity" evidence="1">
    <location>
        <begin position="13"/>
        <end position="25"/>
    </location>
</feature>
<accession>D8Q2P3</accession>
<evidence type="ECO:0000259" key="2">
    <source>
        <dbReference type="PROSITE" id="PS50280"/>
    </source>
</evidence>
<protein>
    <recommendedName>
        <fullName evidence="2">SET domain-containing protein</fullName>
    </recommendedName>
</protein>
<feature type="non-terminal residue" evidence="3">
    <location>
        <position position="422"/>
    </location>
</feature>
<organism evidence="4">
    <name type="scientific">Schizophyllum commune (strain H4-8 / FGSC 9210)</name>
    <name type="common">Split gill fungus</name>
    <dbReference type="NCBI Taxonomy" id="578458"/>
    <lineage>
        <taxon>Eukaryota</taxon>
        <taxon>Fungi</taxon>
        <taxon>Dikarya</taxon>
        <taxon>Basidiomycota</taxon>
        <taxon>Agaricomycotina</taxon>
        <taxon>Agaricomycetes</taxon>
        <taxon>Agaricomycetidae</taxon>
        <taxon>Agaricales</taxon>
        <taxon>Schizophyllaceae</taxon>
        <taxon>Schizophyllum</taxon>
    </lineage>
</organism>
<dbReference type="AlphaFoldDB" id="D8Q2P3"/>
<dbReference type="VEuPathDB" id="FungiDB:SCHCODRAFT_02746123"/>
<sequence length="422" mass="45796">MKRGFLNSKKGKAAIASDASSAASAPDKKPDGKPGEGQGGEASTARPVNAREDLILVPGASLSEMKESPGDFLEYDAKTFVITTIPARDKDTSVRTPTERSDGWAEAIIDGDTKRAIFSQRAFPASVSHPSSAGHCVEPTNGAKGVFATRRLKQGELILAERPLVMVPRAMVSGDEILATSMIPGSAERAAWLDVLVQRMLPDRREVLLRLTHAPAGDKLSAIDLIRANGLTVNGYTLPETEGADGRYVAVYETLSRANHSCRPNAHFAFHKPSFSVRLRALRDIKAGEEILISYVPPEAPYAQRQEELAHYGLSCACGVCDEGPSADERRARLAASLVEDSTRSKKQEFDRISQQIALFEREGLAGLDVYMNNILYGLRLAAGVGEWEKCGVYNEKMTAIMPLYADEMGEEQAEQLSFLGL</sequence>
<dbReference type="InParanoid" id="D8Q2P3"/>
<dbReference type="OMA" id="MMSRINH"/>
<dbReference type="InterPro" id="IPR053185">
    <property type="entry name" value="SET_domain_protein"/>
</dbReference>
<dbReference type="InterPro" id="IPR001214">
    <property type="entry name" value="SET_dom"/>
</dbReference>
<dbReference type="RefSeq" id="XP_003033065.1">
    <property type="nucleotide sequence ID" value="XM_003033019.1"/>
</dbReference>
<keyword evidence="4" id="KW-1185">Reference proteome</keyword>
<dbReference type="SMART" id="SM00317">
    <property type="entry name" value="SET"/>
    <property type="match status" value="1"/>
</dbReference>
<evidence type="ECO:0000256" key="1">
    <source>
        <dbReference type="SAM" id="MobiDB-lite"/>
    </source>
</evidence>
<feature type="region of interest" description="Disordered" evidence="1">
    <location>
        <begin position="1"/>
        <end position="52"/>
    </location>
</feature>
<reference evidence="3 4" key="1">
    <citation type="journal article" date="2010" name="Nat. Biotechnol.">
        <title>Genome sequence of the model mushroom Schizophyllum commune.</title>
        <authorList>
            <person name="Ohm R.A."/>
            <person name="de Jong J.F."/>
            <person name="Lugones L.G."/>
            <person name="Aerts A."/>
            <person name="Kothe E."/>
            <person name="Stajich J.E."/>
            <person name="de Vries R.P."/>
            <person name="Record E."/>
            <person name="Levasseur A."/>
            <person name="Baker S.E."/>
            <person name="Bartholomew K.A."/>
            <person name="Coutinho P.M."/>
            <person name="Erdmann S."/>
            <person name="Fowler T.J."/>
            <person name="Gathman A.C."/>
            <person name="Lombard V."/>
            <person name="Henrissat B."/>
            <person name="Knabe N."/>
            <person name="Kuees U."/>
            <person name="Lilly W.W."/>
            <person name="Lindquist E."/>
            <person name="Lucas S."/>
            <person name="Magnuson J.K."/>
            <person name="Piumi F."/>
            <person name="Raudaskoski M."/>
            <person name="Salamov A."/>
            <person name="Schmutz J."/>
            <person name="Schwarze F.W.M.R."/>
            <person name="vanKuyk P.A."/>
            <person name="Horton J.S."/>
            <person name="Grigoriev I.V."/>
            <person name="Woesten H.A.B."/>
        </authorList>
    </citation>
    <scope>NUCLEOTIDE SEQUENCE [LARGE SCALE GENOMIC DNA]</scope>
    <source>
        <strain evidence="4">H4-8 / FGSC 9210</strain>
    </source>
</reference>
<dbReference type="InterPro" id="IPR046341">
    <property type="entry name" value="SET_dom_sf"/>
</dbReference>
<dbReference type="HOGENOM" id="CLU_028281_2_0_1"/>
<dbReference type="CDD" id="cd20071">
    <property type="entry name" value="SET_SMYD"/>
    <property type="match status" value="1"/>
</dbReference>
<proteinExistence type="predicted"/>
<dbReference type="EMBL" id="GL377305">
    <property type="protein sequence ID" value="EFI98162.1"/>
    <property type="molecule type" value="Genomic_DNA"/>
</dbReference>
<dbReference type="PROSITE" id="PS50280">
    <property type="entry name" value="SET"/>
    <property type="match status" value="1"/>
</dbReference>
<name>D8Q2P3_SCHCM</name>
<dbReference type="Pfam" id="PF00856">
    <property type="entry name" value="SET"/>
    <property type="match status" value="1"/>
</dbReference>
<dbReference type="eggNOG" id="KOG2084">
    <property type="taxonomic scope" value="Eukaryota"/>
</dbReference>
<dbReference type="Proteomes" id="UP000007431">
    <property type="component" value="Unassembled WGS sequence"/>
</dbReference>
<dbReference type="GeneID" id="9590235"/>
<evidence type="ECO:0000313" key="3">
    <source>
        <dbReference type="EMBL" id="EFI98162.1"/>
    </source>
</evidence>